<dbReference type="PANTHER" id="PTHR24198">
    <property type="entry name" value="ANKYRIN REPEAT AND PROTEIN KINASE DOMAIN-CONTAINING PROTEIN"/>
    <property type="match status" value="1"/>
</dbReference>
<dbReference type="AlphaFoldDB" id="A0A060DAN0"/>
<evidence type="ECO:0000313" key="8">
    <source>
        <dbReference type="EMBL" id="AIB09920.1"/>
    </source>
</evidence>
<dbReference type="SUPFAM" id="SSF48403">
    <property type="entry name" value="Ankyrin repeat"/>
    <property type="match status" value="1"/>
</dbReference>
<dbReference type="Gene3D" id="1.25.40.20">
    <property type="entry name" value="Ankyrin repeat-containing domain"/>
    <property type="match status" value="2"/>
</dbReference>
<evidence type="ECO:0008006" key="11">
    <source>
        <dbReference type="Google" id="ProtNLM"/>
    </source>
</evidence>
<name>A0A060DAN0_9EUKA</name>
<keyword evidence="6" id="KW-0542">Nucleomorph</keyword>
<dbReference type="EMBL" id="CP006629">
    <property type="protein sequence ID" value="AIB09920.1"/>
    <property type="molecule type" value="Genomic_DNA"/>
</dbReference>
<dbReference type="Proteomes" id="UP000243670">
    <property type="component" value="Nucleomorph 2"/>
</dbReference>
<dbReference type="InterPro" id="IPR036770">
    <property type="entry name" value="Ankyrin_rpt-contain_sf"/>
</dbReference>
<evidence type="ECO:0000313" key="10">
    <source>
        <dbReference type="Proteomes" id="UP000243670"/>
    </source>
</evidence>
<keyword evidence="2 3" id="KW-0040">ANK repeat</keyword>
<evidence type="ECO:0000256" key="2">
    <source>
        <dbReference type="ARBA" id="ARBA00023043"/>
    </source>
</evidence>
<dbReference type="EMBL" id="CP006627">
    <property type="protein sequence ID" value="AIB09501.1"/>
    <property type="molecule type" value="Genomic_DNA"/>
</dbReference>
<protein>
    <recommendedName>
        <fullName evidence="11">Ankyrin repeat protein</fullName>
    </recommendedName>
</protein>
<evidence type="ECO:0000313" key="4">
    <source>
        <dbReference type="EMBL" id="AIB09501.1"/>
    </source>
</evidence>
<reference evidence="6 10" key="1">
    <citation type="journal article" date="2014" name="BMC Genomics">
        <title>Nucleomorph and plastid genome sequences of the chlorarachniophyte Lotharella oceanica: convergent reductive evolution and frequent recombination in nucleomorph-bearing algae.</title>
        <authorList>
            <person name="Tanifuji G."/>
            <person name="Onodera N.T."/>
            <person name="Brown M.W."/>
            <person name="Curtis B.A."/>
            <person name="Roger A.J."/>
            <person name="Ka-Shu Wong G."/>
            <person name="Melkonian M."/>
            <person name="Archibald J.M."/>
        </authorList>
    </citation>
    <scope>NUCLEOTIDE SEQUENCE [LARGE SCALE GENOMIC DNA]</scope>
    <source>
        <strain evidence="6 10">CCMP622</strain>
    </source>
</reference>
<evidence type="ECO:0000256" key="3">
    <source>
        <dbReference type="PROSITE-ProRule" id="PRU00023"/>
    </source>
</evidence>
<geneLocation type="nucleomorph" evidence="6"/>
<accession>A0A060DAN0</accession>
<dbReference type="PANTHER" id="PTHR24198:SF165">
    <property type="entry name" value="ANKYRIN REPEAT-CONTAINING PROTEIN-RELATED"/>
    <property type="match status" value="1"/>
</dbReference>
<proteinExistence type="predicted"/>
<dbReference type="EMBL" id="CP006628">
    <property type="protein sequence ID" value="AIB09717.1"/>
    <property type="molecule type" value="Genomic_DNA"/>
</dbReference>
<dbReference type="EMBL" id="CP006628">
    <property type="protein sequence ID" value="AIB09899.1"/>
    <property type="molecule type" value="Genomic_DNA"/>
</dbReference>
<dbReference type="EMBL" id="CP006629">
    <property type="protein sequence ID" value="AIB10088.1"/>
    <property type="molecule type" value="Genomic_DNA"/>
</dbReference>
<dbReference type="EMBL" id="CP006627">
    <property type="protein sequence ID" value="AIB09696.1"/>
    <property type="molecule type" value="Genomic_DNA"/>
</dbReference>
<dbReference type="Proteomes" id="UP000243670">
    <property type="component" value="Nucleomorph 1"/>
</dbReference>
<evidence type="ECO:0000313" key="6">
    <source>
        <dbReference type="EMBL" id="AIB09717.1"/>
    </source>
</evidence>
<keyword evidence="1" id="KW-0677">Repeat</keyword>
<evidence type="ECO:0000313" key="9">
    <source>
        <dbReference type="EMBL" id="AIB10088.1"/>
    </source>
</evidence>
<organism evidence="6 10">
    <name type="scientific">Lotharella oceanica</name>
    <dbReference type="NCBI Taxonomy" id="641309"/>
    <lineage>
        <taxon>Eukaryota</taxon>
        <taxon>Sar</taxon>
        <taxon>Rhizaria</taxon>
        <taxon>Cercozoa</taxon>
        <taxon>Chlorarachniophyceae</taxon>
        <taxon>Lotharella</taxon>
    </lineage>
</organism>
<evidence type="ECO:0000256" key="1">
    <source>
        <dbReference type="ARBA" id="ARBA00022737"/>
    </source>
</evidence>
<evidence type="ECO:0000313" key="5">
    <source>
        <dbReference type="EMBL" id="AIB09696.1"/>
    </source>
</evidence>
<dbReference type="InterPro" id="IPR002110">
    <property type="entry name" value="Ankyrin_rpt"/>
</dbReference>
<evidence type="ECO:0000313" key="7">
    <source>
        <dbReference type="EMBL" id="AIB09899.1"/>
    </source>
</evidence>
<sequence length="247" mass="28203">MNVKFQLTSEDDAKILSLLIDANANINEKVGHFPIDRDFPLVLATNNLKFRREMISRVLINKKANIEVVHEDGKKPINFAIENMLLKKQSLSEITGDPTNWGIIFVWNGESTPELLIEKANLTGIIHPPLHSLRHAHWAFTEEMYKVAEMLIDNKADIEARDSAGKTLIFVAVEKDRPGLLFLLLNNGANTEVKDSERHPLLHIRDEEEIDNHAREGRSSKRILRFARMRFVSLMSAPETVCTCRMK</sequence>
<gene>
    <name evidence="4" type="ORF">M951_chr114</name>
    <name evidence="5" type="ORF">M951_chr1217</name>
    <name evidence="6" type="ORF">M951_chr214</name>
    <name evidence="7" type="ORF">M951_chr2207</name>
    <name evidence="8" type="ORF">M951_chr314</name>
    <name evidence="9" type="ORF">M951_chr3191</name>
</gene>
<dbReference type="PROSITE" id="PS50088">
    <property type="entry name" value="ANK_REPEAT"/>
    <property type="match status" value="1"/>
</dbReference>
<feature type="repeat" description="ANK" evidence="3">
    <location>
        <begin position="164"/>
        <end position="196"/>
    </location>
</feature>
<dbReference type="Proteomes" id="UP000243670">
    <property type="component" value="Nucleomorph 3"/>
</dbReference>